<keyword evidence="4" id="KW-0106">Calcium</keyword>
<reference evidence="6 7" key="1">
    <citation type="submission" date="2019-04" db="EMBL/GenBank/DDBJ databases">
        <title>The sequence and de novo assembly of Takifugu bimaculatus genome using PacBio and Hi-C technologies.</title>
        <authorList>
            <person name="Xu P."/>
            <person name="Liu B."/>
            <person name="Zhou Z."/>
        </authorList>
    </citation>
    <scope>NUCLEOTIDE SEQUENCE [LARGE SCALE GENOMIC DNA]</scope>
    <source>
        <strain evidence="6">TB-2018</strain>
        <tissue evidence="6">Muscle</tissue>
    </source>
</reference>
<evidence type="ECO:0000256" key="1">
    <source>
        <dbReference type="ARBA" id="ARBA00007323"/>
    </source>
</evidence>
<feature type="domain" description="EF-hand" evidence="5">
    <location>
        <begin position="214"/>
        <end position="249"/>
    </location>
</feature>
<organism evidence="6 7">
    <name type="scientific">Takifugu bimaculatus</name>
    <dbReference type="NCBI Taxonomy" id="433685"/>
    <lineage>
        <taxon>Eukaryota</taxon>
        <taxon>Metazoa</taxon>
        <taxon>Chordata</taxon>
        <taxon>Craniata</taxon>
        <taxon>Vertebrata</taxon>
        <taxon>Euteleostomi</taxon>
        <taxon>Actinopterygii</taxon>
        <taxon>Neopterygii</taxon>
        <taxon>Teleostei</taxon>
        <taxon>Neoteleostei</taxon>
        <taxon>Acanthomorphata</taxon>
        <taxon>Eupercaria</taxon>
        <taxon>Tetraodontiformes</taxon>
        <taxon>Tetradontoidea</taxon>
        <taxon>Tetraodontidae</taxon>
        <taxon>Takifugu</taxon>
    </lineage>
</organism>
<evidence type="ECO:0000256" key="2">
    <source>
        <dbReference type="ARBA" id="ARBA00022723"/>
    </source>
</evidence>
<dbReference type="GO" id="GO:0005737">
    <property type="term" value="C:cytoplasm"/>
    <property type="evidence" value="ECO:0007669"/>
    <property type="project" value="TreeGrafter"/>
</dbReference>
<dbReference type="AlphaFoldDB" id="A0A4Z2BMX1"/>
<keyword evidence="3" id="KW-0677">Repeat</keyword>
<evidence type="ECO:0000313" key="6">
    <source>
        <dbReference type="EMBL" id="TNM93137.1"/>
    </source>
</evidence>
<dbReference type="SMART" id="SM01394">
    <property type="entry name" value="S_100"/>
    <property type="match status" value="1"/>
</dbReference>
<dbReference type="PROSITE" id="PS50222">
    <property type="entry name" value="EF_HAND_2"/>
    <property type="match status" value="1"/>
</dbReference>
<dbReference type="PANTHER" id="PTHR11639:SF118">
    <property type="entry name" value="PROTEIN S100"/>
    <property type="match status" value="1"/>
</dbReference>
<evidence type="ECO:0000313" key="7">
    <source>
        <dbReference type="Proteomes" id="UP000516260"/>
    </source>
</evidence>
<dbReference type="Gene3D" id="1.10.238.10">
    <property type="entry name" value="EF-hand"/>
    <property type="match status" value="1"/>
</dbReference>
<dbReference type="EMBL" id="SWLE01000013">
    <property type="protein sequence ID" value="TNM93137.1"/>
    <property type="molecule type" value="Genomic_DNA"/>
</dbReference>
<protein>
    <recommendedName>
        <fullName evidence="5">EF-hand domain-containing protein</fullName>
    </recommendedName>
</protein>
<evidence type="ECO:0000256" key="4">
    <source>
        <dbReference type="ARBA" id="ARBA00022837"/>
    </source>
</evidence>
<accession>A0A4Z2BMX1</accession>
<dbReference type="PROSITE" id="PS00303">
    <property type="entry name" value="S100_CABP"/>
    <property type="match status" value="1"/>
</dbReference>
<keyword evidence="7" id="KW-1185">Reference proteome</keyword>
<comment type="similarity">
    <text evidence="1">Belongs to the S-100 family.</text>
</comment>
<dbReference type="Proteomes" id="UP000516260">
    <property type="component" value="Chromosome 20"/>
</dbReference>
<dbReference type="SUPFAM" id="SSF47473">
    <property type="entry name" value="EF-hand"/>
    <property type="match status" value="1"/>
</dbReference>
<dbReference type="CDD" id="cd00213">
    <property type="entry name" value="S-100"/>
    <property type="match status" value="1"/>
</dbReference>
<sequence>MQYVECVSHGAAKSFHKILFFVSHRLLKVGGKPNRMTSSSKFPLRGISQDWSFGGFGRNPSVTKITRKGRETSSESERLQLSGACGGRDPGILGVVSFRRHPALISHHSSSNTETLHLLSSPLFTRVTGRTELLPWQRVALQRRCVRDQNGNKRGWALVETTASSMSDVCTAMSLLIKSFSKYAGREGDPHTLSKAELKELLHNELGELLKDTANKGAVDLIFKDLDTNKDNSVDFNEYGRMIFCLTGMCHEYFTGKK</sequence>
<dbReference type="PROSITE" id="PS00018">
    <property type="entry name" value="EF_HAND_1"/>
    <property type="match status" value="1"/>
</dbReference>
<proteinExistence type="inferred from homology"/>
<dbReference type="InterPro" id="IPR002048">
    <property type="entry name" value="EF_hand_dom"/>
</dbReference>
<keyword evidence="2" id="KW-0479">Metal-binding</keyword>
<dbReference type="InterPro" id="IPR013787">
    <property type="entry name" value="S100_Ca-bd_sub"/>
</dbReference>
<dbReference type="InterPro" id="IPR001751">
    <property type="entry name" value="S100/CaBP7/8-like_CS"/>
</dbReference>
<evidence type="ECO:0000256" key="3">
    <source>
        <dbReference type="ARBA" id="ARBA00022737"/>
    </source>
</evidence>
<dbReference type="InterPro" id="IPR011992">
    <property type="entry name" value="EF-hand-dom_pair"/>
</dbReference>
<evidence type="ECO:0000259" key="5">
    <source>
        <dbReference type="PROSITE" id="PS50222"/>
    </source>
</evidence>
<comment type="caution">
    <text evidence="6">The sequence shown here is derived from an EMBL/GenBank/DDBJ whole genome shotgun (WGS) entry which is preliminary data.</text>
</comment>
<dbReference type="GO" id="GO:0046914">
    <property type="term" value="F:transition metal ion binding"/>
    <property type="evidence" value="ECO:0007669"/>
    <property type="project" value="InterPro"/>
</dbReference>
<dbReference type="GO" id="GO:0005509">
    <property type="term" value="F:calcium ion binding"/>
    <property type="evidence" value="ECO:0007669"/>
    <property type="project" value="InterPro"/>
</dbReference>
<dbReference type="InterPro" id="IPR034325">
    <property type="entry name" value="S-100_dom"/>
</dbReference>
<dbReference type="GO" id="GO:0048306">
    <property type="term" value="F:calcium-dependent protein binding"/>
    <property type="evidence" value="ECO:0007669"/>
    <property type="project" value="TreeGrafter"/>
</dbReference>
<gene>
    <name evidence="6" type="ORF">fugu_018539</name>
</gene>
<dbReference type="PANTHER" id="PTHR11639">
    <property type="entry name" value="S100 CALCIUM-BINDING PROTEIN"/>
    <property type="match status" value="1"/>
</dbReference>
<name>A0A4Z2BMX1_9TELE</name>
<dbReference type="InterPro" id="IPR018247">
    <property type="entry name" value="EF_Hand_1_Ca_BS"/>
</dbReference>
<dbReference type="Pfam" id="PF01023">
    <property type="entry name" value="S_100"/>
    <property type="match status" value="1"/>
</dbReference>